<organism evidence="1 2">
    <name type="scientific">Methylomonas albis</name>
    <dbReference type="NCBI Taxonomy" id="1854563"/>
    <lineage>
        <taxon>Bacteria</taxon>
        <taxon>Pseudomonadati</taxon>
        <taxon>Pseudomonadota</taxon>
        <taxon>Gammaproteobacteria</taxon>
        <taxon>Methylococcales</taxon>
        <taxon>Methylococcaceae</taxon>
        <taxon>Methylomonas</taxon>
    </lineage>
</organism>
<dbReference type="Proteomes" id="UP000652176">
    <property type="component" value="Unassembled WGS sequence"/>
</dbReference>
<sequence>MPLESRRIAAFLLTQPTESAWRRALVEENLLQKKAPSTALRQAKLIRKRLETLDPPAWELVANREQEVSIQLLLVAAIRHSQLLADFIEHVYIDHQRRLDLAILPGNWDGFFTECTHKDPSVSSWSASTQTKLFQVIIRILSEAKYIESTRNMKLTPQSLHPEVKRYLSTSGDTYVMSLLERA</sequence>
<keyword evidence="2" id="KW-1185">Reference proteome</keyword>
<evidence type="ECO:0000313" key="1">
    <source>
        <dbReference type="EMBL" id="MBD9357299.1"/>
    </source>
</evidence>
<protein>
    <submittedName>
        <fullName evidence="1">DUF1819 family protein</fullName>
    </submittedName>
</protein>
<dbReference type="InterPro" id="IPR023137">
    <property type="entry name" value="BrxA_sf"/>
</dbReference>
<dbReference type="Gene3D" id="1.10.3540.10">
    <property type="entry name" value="uncharacterized protein from magnetospirillum magneticum domain"/>
    <property type="match status" value="1"/>
</dbReference>
<evidence type="ECO:0000313" key="2">
    <source>
        <dbReference type="Proteomes" id="UP000652176"/>
    </source>
</evidence>
<dbReference type="EMBL" id="JACXSS010000001">
    <property type="protein sequence ID" value="MBD9357299.1"/>
    <property type="molecule type" value="Genomic_DNA"/>
</dbReference>
<name>A0ABR9D2H2_9GAMM</name>
<comment type="caution">
    <text evidence="1">The sequence shown here is derived from an EMBL/GenBank/DDBJ whole genome shotgun (WGS) entry which is preliminary data.</text>
</comment>
<gene>
    <name evidence="1" type="ORF">IE877_15670</name>
</gene>
<proteinExistence type="predicted"/>
<accession>A0ABR9D2H2</accession>
<dbReference type="InterPro" id="IPR014948">
    <property type="entry name" value="BrxA"/>
</dbReference>
<reference evidence="1 2" key="1">
    <citation type="submission" date="2020-09" db="EMBL/GenBank/DDBJ databases">
        <title>Methylomonas albis sp. nov. and Methylomonas fluvii sp. nov.: Two cold-adapted methanotrophs from the River Elbe and an amended description of Methylovulum psychrotolerans strain Eb1.</title>
        <authorList>
            <person name="Bussmann I.K."/>
            <person name="Klings K.-W."/>
            <person name="Warnstedt J."/>
            <person name="Hoppert M."/>
            <person name="Saborowski A."/>
            <person name="Horn F."/>
            <person name="Liebner S."/>
        </authorList>
    </citation>
    <scope>NUCLEOTIDE SEQUENCE [LARGE SCALE GENOMIC DNA]</scope>
    <source>
        <strain evidence="1 2">EbA</strain>
    </source>
</reference>
<dbReference type="Pfam" id="PF08849">
    <property type="entry name" value="BrxA"/>
    <property type="match status" value="1"/>
</dbReference>